<evidence type="ECO:0000256" key="1">
    <source>
        <dbReference type="SAM" id="MobiDB-lite"/>
    </source>
</evidence>
<comment type="caution">
    <text evidence="2">The sequence shown here is derived from an EMBL/GenBank/DDBJ whole genome shotgun (WGS) entry which is preliminary data.</text>
</comment>
<feature type="region of interest" description="Disordered" evidence="1">
    <location>
        <begin position="1"/>
        <end position="27"/>
    </location>
</feature>
<dbReference type="AlphaFoldDB" id="A0AA38CAU0"/>
<keyword evidence="3" id="KW-1185">Reference proteome</keyword>
<reference evidence="2 3" key="1">
    <citation type="journal article" date="2021" name="Nat. Plants">
        <title>The Taxus genome provides insights into paclitaxel biosynthesis.</title>
        <authorList>
            <person name="Xiong X."/>
            <person name="Gou J."/>
            <person name="Liao Q."/>
            <person name="Li Y."/>
            <person name="Zhou Q."/>
            <person name="Bi G."/>
            <person name="Li C."/>
            <person name="Du R."/>
            <person name="Wang X."/>
            <person name="Sun T."/>
            <person name="Guo L."/>
            <person name="Liang H."/>
            <person name="Lu P."/>
            <person name="Wu Y."/>
            <person name="Zhang Z."/>
            <person name="Ro D.K."/>
            <person name="Shang Y."/>
            <person name="Huang S."/>
            <person name="Yan J."/>
        </authorList>
    </citation>
    <scope>NUCLEOTIDE SEQUENCE [LARGE SCALE GENOMIC DNA]</scope>
    <source>
        <strain evidence="2">Ta-2019</strain>
    </source>
</reference>
<organism evidence="2 3">
    <name type="scientific">Taxus chinensis</name>
    <name type="common">Chinese yew</name>
    <name type="synonym">Taxus wallichiana var. chinensis</name>
    <dbReference type="NCBI Taxonomy" id="29808"/>
    <lineage>
        <taxon>Eukaryota</taxon>
        <taxon>Viridiplantae</taxon>
        <taxon>Streptophyta</taxon>
        <taxon>Embryophyta</taxon>
        <taxon>Tracheophyta</taxon>
        <taxon>Spermatophyta</taxon>
        <taxon>Pinopsida</taxon>
        <taxon>Pinidae</taxon>
        <taxon>Conifers II</taxon>
        <taxon>Cupressales</taxon>
        <taxon>Taxaceae</taxon>
        <taxon>Taxus</taxon>
    </lineage>
</organism>
<proteinExistence type="predicted"/>
<evidence type="ECO:0000313" key="3">
    <source>
        <dbReference type="Proteomes" id="UP000824469"/>
    </source>
</evidence>
<protein>
    <submittedName>
        <fullName evidence="2">Uncharacterized protein</fullName>
    </submittedName>
</protein>
<accession>A0AA38CAU0</accession>
<name>A0AA38CAU0_TAXCH</name>
<feature type="non-terminal residue" evidence="2">
    <location>
        <position position="82"/>
    </location>
</feature>
<dbReference type="Proteomes" id="UP000824469">
    <property type="component" value="Unassembled WGS sequence"/>
</dbReference>
<feature type="non-terminal residue" evidence="2">
    <location>
        <position position="1"/>
    </location>
</feature>
<sequence length="82" mass="9501">CNNQGFSGRGCPGRREEASSDIRKREPYPLRTHSNQFKHFSGCRGQACNARQGRVCLLWRKGDACPTTWRNIWRHINQINTI</sequence>
<evidence type="ECO:0000313" key="2">
    <source>
        <dbReference type="EMBL" id="KAH9298161.1"/>
    </source>
</evidence>
<gene>
    <name evidence="2" type="ORF">KI387_029843</name>
</gene>
<dbReference type="EMBL" id="JAHRHJ020000010">
    <property type="protein sequence ID" value="KAH9298161.1"/>
    <property type="molecule type" value="Genomic_DNA"/>
</dbReference>
<feature type="compositionally biased region" description="Basic and acidic residues" evidence="1">
    <location>
        <begin position="13"/>
        <end position="27"/>
    </location>
</feature>